<dbReference type="InParanoid" id="T1I950"/>
<accession>T1I950</accession>
<dbReference type="HOGENOM" id="CLU_1490805_0_0_1"/>
<evidence type="ECO:0000313" key="2">
    <source>
        <dbReference type="Proteomes" id="UP000015103"/>
    </source>
</evidence>
<keyword evidence="2" id="KW-1185">Reference proteome</keyword>
<dbReference type="AlphaFoldDB" id="T1I950"/>
<protein>
    <submittedName>
        <fullName evidence="1">Uncharacterized protein</fullName>
    </submittedName>
</protein>
<dbReference type="EMBL" id="ACPB03021415">
    <property type="status" value="NOT_ANNOTATED_CDS"/>
    <property type="molecule type" value="Genomic_DNA"/>
</dbReference>
<organism evidence="1 2">
    <name type="scientific">Rhodnius prolixus</name>
    <name type="common">Triatomid bug</name>
    <dbReference type="NCBI Taxonomy" id="13249"/>
    <lineage>
        <taxon>Eukaryota</taxon>
        <taxon>Metazoa</taxon>
        <taxon>Ecdysozoa</taxon>
        <taxon>Arthropoda</taxon>
        <taxon>Hexapoda</taxon>
        <taxon>Insecta</taxon>
        <taxon>Pterygota</taxon>
        <taxon>Neoptera</taxon>
        <taxon>Paraneoptera</taxon>
        <taxon>Hemiptera</taxon>
        <taxon>Heteroptera</taxon>
        <taxon>Panheteroptera</taxon>
        <taxon>Cimicomorpha</taxon>
        <taxon>Reduviidae</taxon>
        <taxon>Triatominae</taxon>
        <taxon>Rhodnius</taxon>
    </lineage>
</organism>
<name>T1I950_RHOPR</name>
<dbReference type="Proteomes" id="UP000015103">
    <property type="component" value="Unassembled WGS sequence"/>
</dbReference>
<proteinExistence type="predicted"/>
<dbReference type="EnsemblMetazoa" id="RPRC012822-RA">
    <property type="protein sequence ID" value="RPRC012822-PA"/>
    <property type="gene ID" value="RPRC012822"/>
</dbReference>
<evidence type="ECO:0000313" key="1">
    <source>
        <dbReference type="EnsemblMetazoa" id="RPRC012822-PA"/>
    </source>
</evidence>
<sequence length="181" mass="21143">MSKKFLEEKVKANDIIISGNKPAVHIVCKSVQSEKITQYQLITSNKLENYKTSEKNLKWCPIDFYERPKEAFSRNNNINITIKDANLKKNINCKTWFKNDKVLLSTLNIDYQVVQINDDYIKIESVIDLSNNKPFLQLLECCAHEAEWEMILKLVESQLGQNIRNLSIELESFDDKSKLKR</sequence>
<reference evidence="1" key="1">
    <citation type="submission" date="2015-05" db="UniProtKB">
        <authorList>
            <consortium name="EnsemblMetazoa"/>
        </authorList>
    </citation>
    <scope>IDENTIFICATION</scope>
</reference>
<dbReference type="VEuPathDB" id="VectorBase:RPRC012822"/>